<keyword evidence="4" id="KW-0106">Calcium</keyword>
<comment type="similarity">
    <text evidence="1">Belongs to the sulfatase family.</text>
</comment>
<dbReference type="InterPro" id="IPR000917">
    <property type="entry name" value="Sulfatase_N"/>
</dbReference>
<proteinExistence type="inferred from homology"/>
<keyword evidence="3" id="KW-0378">Hydrolase</keyword>
<dbReference type="Gene3D" id="3.40.720.10">
    <property type="entry name" value="Alkaline Phosphatase, subunit A"/>
    <property type="match status" value="1"/>
</dbReference>
<dbReference type="InterPro" id="IPR017850">
    <property type="entry name" value="Alkaline_phosphatase_core_sf"/>
</dbReference>
<dbReference type="Pfam" id="PF00884">
    <property type="entry name" value="Sulfatase"/>
    <property type="match status" value="1"/>
</dbReference>
<dbReference type="EMBL" id="UINC01130364">
    <property type="protein sequence ID" value="SVD11384.1"/>
    <property type="molecule type" value="Genomic_DNA"/>
</dbReference>
<evidence type="ECO:0000256" key="2">
    <source>
        <dbReference type="ARBA" id="ARBA00022723"/>
    </source>
</evidence>
<evidence type="ECO:0000313" key="6">
    <source>
        <dbReference type="EMBL" id="SVD11384.1"/>
    </source>
</evidence>
<feature type="domain" description="Sulfatase N-terminal" evidence="5">
    <location>
        <begin position="6"/>
        <end position="217"/>
    </location>
</feature>
<evidence type="ECO:0000256" key="1">
    <source>
        <dbReference type="ARBA" id="ARBA00008779"/>
    </source>
</evidence>
<organism evidence="6">
    <name type="scientific">marine metagenome</name>
    <dbReference type="NCBI Taxonomy" id="408172"/>
    <lineage>
        <taxon>unclassified sequences</taxon>
        <taxon>metagenomes</taxon>
        <taxon>ecological metagenomes</taxon>
    </lineage>
</organism>
<evidence type="ECO:0000256" key="4">
    <source>
        <dbReference type="ARBA" id="ARBA00022837"/>
    </source>
</evidence>
<dbReference type="GO" id="GO:0046872">
    <property type="term" value="F:metal ion binding"/>
    <property type="evidence" value="ECO:0007669"/>
    <property type="project" value="UniProtKB-KW"/>
</dbReference>
<feature type="non-terminal residue" evidence="6">
    <location>
        <position position="258"/>
    </location>
</feature>
<dbReference type="InterPro" id="IPR024607">
    <property type="entry name" value="Sulfatase_CS"/>
</dbReference>
<dbReference type="SUPFAM" id="SSF53649">
    <property type="entry name" value="Alkaline phosphatase-like"/>
    <property type="match status" value="1"/>
</dbReference>
<dbReference type="PANTHER" id="PTHR42693">
    <property type="entry name" value="ARYLSULFATASE FAMILY MEMBER"/>
    <property type="match status" value="1"/>
</dbReference>
<reference evidence="6" key="1">
    <citation type="submission" date="2018-05" db="EMBL/GenBank/DDBJ databases">
        <authorList>
            <person name="Lanie J.A."/>
            <person name="Ng W.-L."/>
            <person name="Kazmierczak K.M."/>
            <person name="Andrzejewski T.M."/>
            <person name="Davidsen T.M."/>
            <person name="Wayne K.J."/>
            <person name="Tettelin H."/>
            <person name="Glass J.I."/>
            <person name="Rusch D."/>
            <person name="Podicherti R."/>
            <person name="Tsui H.-C.T."/>
            <person name="Winkler M.E."/>
        </authorList>
    </citation>
    <scope>NUCLEOTIDE SEQUENCE</scope>
</reference>
<dbReference type="AlphaFoldDB" id="A0A382SN94"/>
<gene>
    <name evidence="6" type="ORF">METZ01_LOCUS364238</name>
</gene>
<accession>A0A382SN94</accession>
<evidence type="ECO:0000256" key="3">
    <source>
        <dbReference type="ARBA" id="ARBA00022801"/>
    </source>
</evidence>
<name>A0A382SN94_9ZZZZ</name>
<evidence type="ECO:0000259" key="5">
    <source>
        <dbReference type="Pfam" id="PF00884"/>
    </source>
</evidence>
<dbReference type="GO" id="GO:0004065">
    <property type="term" value="F:arylsulfatase activity"/>
    <property type="evidence" value="ECO:0007669"/>
    <property type="project" value="TreeGrafter"/>
</dbReference>
<dbReference type="PANTHER" id="PTHR42693:SF33">
    <property type="entry name" value="ARYLSULFATASE"/>
    <property type="match status" value="1"/>
</dbReference>
<protein>
    <recommendedName>
        <fullName evidence="5">Sulfatase N-terminal domain-containing protein</fullName>
    </recommendedName>
</protein>
<dbReference type="InterPro" id="IPR050738">
    <property type="entry name" value="Sulfatase"/>
</dbReference>
<sequence>MKSRRPHILLLCSDQQRFDTLGANGNPVCQTPSLDRLAAEGMNFSRAFTVSSLCSPARASLLTGLYPHNHGMTDNCNARQVQQRELPHRLDVFPRLLQTAGYRCSYVGKWHLGQEQTPLDWGFDEYFPGPGWHEWWPEGVRLEQESAVRLPYDPEKPLAARVPLPLTDYPDYQRASAAISVMEEYTDRAEPFFLRLDFFGPHYPHYLPEPYASQYAPSAIQPWANFNDPLEQVHDGTQWLKQRWGVSEWTSAAEIIAA</sequence>
<keyword evidence="2" id="KW-0479">Metal-binding</keyword>
<dbReference type="PROSITE" id="PS00523">
    <property type="entry name" value="SULFATASE_1"/>
    <property type="match status" value="1"/>
</dbReference>